<reference evidence="1" key="2">
    <citation type="journal article" date="2021" name="Genome Biol. Evol.">
        <title>Developing a high-quality reference genome for a parasitic bivalve with doubly uniparental inheritance (Bivalvia: Unionida).</title>
        <authorList>
            <person name="Smith C.H."/>
        </authorList>
    </citation>
    <scope>NUCLEOTIDE SEQUENCE</scope>
    <source>
        <strain evidence="1">CHS0354</strain>
        <tissue evidence="1">Mantle</tissue>
    </source>
</reference>
<sequence>LFQRLHSICTVHSSKYLSNDGSLFIGWPRSFLSAKDLPHILGSQETLHRRESRKPSIPI</sequence>
<gene>
    <name evidence="1" type="ORF">CHS0354_035866</name>
</gene>
<evidence type="ECO:0000313" key="1">
    <source>
        <dbReference type="EMBL" id="KAK3590378.1"/>
    </source>
</evidence>
<reference evidence="1" key="1">
    <citation type="journal article" date="2021" name="Genome Biol. Evol.">
        <title>A High-Quality Reference Genome for a Parasitic Bivalve with Doubly Uniparental Inheritance (Bivalvia: Unionida).</title>
        <authorList>
            <person name="Smith C.H."/>
        </authorList>
    </citation>
    <scope>NUCLEOTIDE SEQUENCE</scope>
    <source>
        <strain evidence="1">CHS0354</strain>
    </source>
</reference>
<evidence type="ECO:0000313" key="2">
    <source>
        <dbReference type="Proteomes" id="UP001195483"/>
    </source>
</evidence>
<feature type="non-terminal residue" evidence="1">
    <location>
        <position position="1"/>
    </location>
</feature>
<name>A0AAE0SF95_9BIVA</name>
<feature type="non-terminal residue" evidence="1">
    <location>
        <position position="59"/>
    </location>
</feature>
<dbReference type="AlphaFoldDB" id="A0AAE0SF95"/>
<keyword evidence="2" id="KW-1185">Reference proteome</keyword>
<comment type="caution">
    <text evidence="1">The sequence shown here is derived from an EMBL/GenBank/DDBJ whole genome shotgun (WGS) entry which is preliminary data.</text>
</comment>
<dbReference type="EMBL" id="JAEAOA010002092">
    <property type="protein sequence ID" value="KAK3590378.1"/>
    <property type="molecule type" value="Genomic_DNA"/>
</dbReference>
<dbReference type="Proteomes" id="UP001195483">
    <property type="component" value="Unassembled WGS sequence"/>
</dbReference>
<accession>A0AAE0SF95</accession>
<organism evidence="1 2">
    <name type="scientific">Potamilus streckersoni</name>
    <dbReference type="NCBI Taxonomy" id="2493646"/>
    <lineage>
        <taxon>Eukaryota</taxon>
        <taxon>Metazoa</taxon>
        <taxon>Spiralia</taxon>
        <taxon>Lophotrochozoa</taxon>
        <taxon>Mollusca</taxon>
        <taxon>Bivalvia</taxon>
        <taxon>Autobranchia</taxon>
        <taxon>Heteroconchia</taxon>
        <taxon>Palaeoheterodonta</taxon>
        <taxon>Unionida</taxon>
        <taxon>Unionoidea</taxon>
        <taxon>Unionidae</taxon>
        <taxon>Ambleminae</taxon>
        <taxon>Lampsilini</taxon>
        <taxon>Potamilus</taxon>
    </lineage>
</organism>
<reference evidence="1" key="3">
    <citation type="submission" date="2023-05" db="EMBL/GenBank/DDBJ databases">
        <authorList>
            <person name="Smith C.H."/>
        </authorList>
    </citation>
    <scope>NUCLEOTIDE SEQUENCE</scope>
    <source>
        <strain evidence="1">CHS0354</strain>
        <tissue evidence="1">Mantle</tissue>
    </source>
</reference>
<protein>
    <submittedName>
        <fullName evidence="1">Uncharacterized protein</fullName>
    </submittedName>
</protein>
<proteinExistence type="predicted"/>